<feature type="domain" description="Transposase IS110-like N-terminal" evidence="1">
    <location>
        <begin position="10"/>
        <end position="145"/>
    </location>
</feature>
<dbReference type="InterPro" id="IPR003346">
    <property type="entry name" value="Transposase_20"/>
</dbReference>
<dbReference type="EMBL" id="ASGY01000013">
    <property type="protein sequence ID" value="KGE69748.1"/>
    <property type="molecule type" value="Genomic_DNA"/>
</dbReference>
<proteinExistence type="predicted"/>
<dbReference type="GO" id="GO:0006313">
    <property type="term" value="P:DNA transposition"/>
    <property type="evidence" value="ECO:0007669"/>
    <property type="project" value="InterPro"/>
</dbReference>
<dbReference type="GO" id="GO:0003677">
    <property type="term" value="F:DNA binding"/>
    <property type="evidence" value="ECO:0007669"/>
    <property type="project" value="InterPro"/>
</dbReference>
<dbReference type="InterPro" id="IPR002525">
    <property type="entry name" value="Transp_IS110-like_N"/>
</dbReference>
<sequence length="320" mass="35775">MTILNSPTVVGIDVAKAEIVAYREDLETIQIVANDRGTLGRWLKTLPAQSSIALEATSIYHLDTVELAHEIGHRVYVVDAYRLSHYRESVGQRAKTDPCDARLLARYLSSEQARLRLWSPPPHAYKVLKSLLHRRAELIRWRVSLTLSWSSEPLLKDELAKQLKSFKQAEQAIQKLLHKVSKEAGIVENIKRCKAIEGVGDLTATGLATAFMRGEFANGDAFIAFLGMDLRSKDSGKKNGTRRLSKKGDSELRRLAHNAAMAACRSATWKPFYESYLARGLAKTQALVILARKLCRVAFALMKNQSEYQPDLRSQGCPAT</sequence>
<name>A0A0A1Z6C7_PSEFL</name>
<dbReference type="Pfam" id="PF01548">
    <property type="entry name" value="DEDD_Tnp_IS110"/>
    <property type="match status" value="1"/>
</dbReference>
<evidence type="ECO:0000313" key="3">
    <source>
        <dbReference type="EMBL" id="KGE69748.1"/>
    </source>
</evidence>
<evidence type="ECO:0000259" key="1">
    <source>
        <dbReference type="Pfam" id="PF01548"/>
    </source>
</evidence>
<reference evidence="3 4" key="1">
    <citation type="journal article" date="2013" name="Genome Announc.">
        <title>Draft Genome Sequence of Pseudomonas fluorescens LMG 5329, a White Line-Inducing Principle-Producing Bioindicator for the Mushroom Pathogen Pseudomonas tolaasii.</title>
        <authorList>
            <person name="Ghequire M.G."/>
            <person name="Rokni-Zadeh H."/>
            <person name="Zarrineh P."/>
            <person name="De Mot R."/>
        </authorList>
    </citation>
    <scope>NUCLEOTIDE SEQUENCE [LARGE SCALE GENOMIC DNA]</scope>
    <source>
        <strain evidence="3 4">LMG 5329</strain>
    </source>
</reference>
<evidence type="ECO:0000313" key="4">
    <source>
        <dbReference type="Proteomes" id="UP000030060"/>
    </source>
</evidence>
<accession>A0A0A1Z6C7</accession>
<gene>
    <name evidence="3" type="ORF">K814_0101350</name>
</gene>
<dbReference type="Pfam" id="PF02371">
    <property type="entry name" value="Transposase_20"/>
    <property type="match status" value="1"/>
</dbReference>
<dbReference type="OrthoDB" id="9795150at2"/>
<dbReference type="PANTHER" id="PTHR33055:SF3">
    <property type="entry name" value="PUTATIVE TRANSPOSASE FOR IS117-RELATED"/>
    <property type="match status" value="1"/>
</dbReference>
<organism evidence="3 4">
    <name type="scientific">Pseudomonas fluorescens LMG 5329</name>
    <dbReference type="NCBI Taxonomy" id="1324332"/>
    <lineage>
        <taxon>Bacteria</taxon>
        <taxon>Pseudomonadati</taxon>
        <taxon>Pseudomonadota</taxon>
        <taxon>Gammaproteobacteria</taxon>
        <taxon>Pseudomonadales</taxon>
        <taxon>Pseudomonadaceae</taxon>
        <taxon>Pseudomonas</taxon>
    </lineage>
</organism>
<dbReference type="PANTHER" id="PTHR33055">
    <property type="entry name" value="TRANSPOSASE FOR INSERTION SEQUENCE ELEMENT IS1111A"/>
    <property type="match status" value="1"/>
</dbReference>
<protein>
    <submittedName>
        <fullName evidence="3">Transposase</fullName>
    </submittedName>
</protein>
<dbReference type="InterPro" id="IPR047650">
    <property type="entry name" value="Transpos_IS110"/>
</dbReference>
<dbReference type="GO" id="GO:0004803">
    <property type="term" value="F:transposase activity"/>
    <property type="evidence" value="ECO:0007669"/>
    <property type="project" value="InterPro"/>
</dbReference>
<dbReference type="AlphaFoldDB" id="A0A0A1Z6C7"/>
<dbReference type="Proteomes" id="UP000030060">
    <property type="component" value="Unassembled WGS sequence"/>
</dbReference>
<evidence type="ECO:0000259" key="2">
    <source>
        <dbReference type="Pfam" id="PF02371"/>
    </source>
</evidence>
<feature type="domain" description="Transposase IS116/IS110/IS902 C-terminal" evidence="2">
    <location>
        <begin position="194"/>
        <end position="273"/>
    </location>
</feature>
<comment type="caution">
    <text evidence="3">The sequence shown here is derived from an EMBL/GenBank/DDBJ whole genome shotgun (WGS) entry which is preliminary data.</text>
</comment>
<dbReference type="RefSeq" id="WP_038842153.1">
    <property type="nucleotide sequence ID" value="NZ_ASGY01000013.1"/>
</dbReference>